<evidence type="ECO:0000313" key="2">
    <source>
        <dbReference type="EMBL" id="KAL0405380.1"/>
    </source>
</evidence>
<reference evidence="2" key="2">
    <citation type="journal article" date="2024" name="Plant">
        <title>Genomic evolution and insights into agronomic trait innovations of Sesamum species.</title>
        <authorList>
            <person name="Miao H."/>
            <person name="Wang L."/>
            <person name="Qu L."/>
            <person name="Liu H."/>
            <person name="Sun Y."/>
            <person name="Le M."/>
            <person name="Wang Q."/>
            <person name="Wei S."/>
            <person name="Zheng Y."/>
            <person name="Lin W."/>
            <person name="Duan Y."/>
            <person name="Cao H."/>
            <person name="Xiong S."/>
            <person name="Wang X."/>
            <person name="Wei L."/>
            <person name="Li C."/>
            <person name="Ma Q."/>
            <person name="Ju M."/>
            <person name="Zhao R."/>
            <person name="Li G."/>
            <person name="Mu C."/>
            <person name="Tian Q."/>
            <person name="Mei H."/>
            <person name="Zhang T."/>
            <person name="Gao T."/>
            <person name="Zhang H."/>
        </authorList>
    </citation>
    <scope>NUCLEOTIDE SEQUENCE</scope>
    <source>
        <strain evidence="2">KEN1</strain>
    </source>
</reference>
<dbReference type="PANTHER" id="PTHR33064">
    <property type="entry name" value="POL PROTEIN"/>
    <property type="match status" value="1"/>
</dbReference>
<dbReference type="InterPro" id="IPR051320">
    <property type="entry name" value="Viral_Replic_Matur_Polypro"/>
</dbReference>
<name>A0AAW2TKN6_9LAMI</name>
<dbReference type="PANTHER" id="PTHR33064:SF37">
    <property type="entry name" value="RIBONUCLEASE H"/>
    <property type="match status" value="1"/>
</dbReference>
<dbReference type="Gene3D" id="3.10.10.10">
    <property type="entry name" value="HIV Type 1 Reverse Transcriptase, subunit A, domain 1"/>
    <property type="match status" value="1"/>
</dbReference>
<proteinExistence type="predicted"/>
<dbReference type="CDD" id="cd01647">
    <property type="entry name" value="RT_LTR"/>
    <property type="match status" value="1"/>
</dbReference>
<dbReference type="SUPFAM" id="SSF56672">
    <property type="entry name" value="DNA/RNA polymerases"/>
    <property type="match status" value="1"/>
</dbReference>
<comment type="caution">
    <text evidence="2">The sequence shown here is derived from an EMBL/GenBank/DDBJ whole genome shotgun (WGS) entry which is preliminary data.</text>
</comment>
<evidence type="ECO:0000259" key="1">
    <source>
        <dbReference type="PROSITE" id="PS50878"/>
    </source>
</evidence>
<organism evidence="2">
    <name type="scientific">Sesamum latifolium</name>
    <dbReference type="NCBI Taxonomy" id="2727402"/>
    <lineage>
        <taxon>Eukaryota</taxon>
        <taxon>Viridiplantae</taxon>
        <taxon>Streptophyta</taxon>
        <taxon>Embryophyta</taxon>
        <taxon>Tracheophyta</taxon>
        <taxon>Spermatophyta</taxon>
        <taxon>Magnoliopsida</taxon>
        <taxon>eudicotyledons</taxon>
        <taxon>Gunneridae</taxon>
        <taxon>Pentapetalae</taxon>
        <taxon>asterids</taxon>
        <taxon>lamiids</taxon>
        <taxon>Lamiales</taxon>
        <taxon>Pedaliaceae</taxon>
        <taxon>Sesamum</taxon>
    </lineage>
</organism>
<dbReference type="InterPro" id="IPR043128">
    <property type="entry name" value="Rev_trsase/Diguanyl_cyclase"/>
</dbReference>
<gene>
    <name evidence="2" type="ORF">Slati_3851900</name>
</gene>
<protein>
    <submittedName>
        <fullName evidence="2">Retrovirus-related Pol polyprotein from transposon.6</fullName>
    </submittedName>
</protein>
<accession>A0AAW2TKN6</accession>
<dbReference type="Gene3D" id="3.30.70.270">
    <property type="match status" value="2"/>
</dbReference>
<dbReference type="AlphaFoldDB" id="A0AAW2TKN6"/>
<dbReference type="EMBL" id="JACGWN010000014">
    <property type="protein sequence ID" value="KAL0405380.1"/>
    <property type="molecule type" value="Genomic_DNA"/>
</dbReference>
<dbReference type="InterPro" id="IPR000477">
    <property type="entry name" value="RT_dom"/>
</dbReference>
<sequence>MAPGDIYKMAFRAVDGHYEFVVMPFGLTNAPSTFQSAMNDLLRPYLRRFVIVFFDDILIYSKSWSSHLEHLRLILQLLFTHQFFAKLSKCQFGVFSVAYLGHIVSAEGIRPDPEKLQAGTNWPTPSSLTALRAFLGLIGFYRKFVQNYGHIAGPLTDLLKHDSFR</sequence>
<dbReference type="Pfam" id="PF00078">
    <property type="entry name" value="RVT_1"/>
    <property type="match status" value="1"/>
</dbReference>
<dbReference type="InterPro" id="IPR043502">
    <property type="entry name" value="DNA/RNA_pol_sf"/>
</dbReference>
<feature type="domain" description="Reverse transcriptase" evidence="1">
    <location>
        <begin position="1"/>
        <end position="104"/>
    </location>
</feature>
<dbReference type="PROSITE" id="PS50878">
    <property type="entry name" value="RT_POL"/>
    <property type="match status" value="1"/>
</dbReference>
<reference evidence="2" key="1">
    <citation type="submission" date="2020-06" db="EMBL/GenBank/DDBJ databases">
        <authorList>
            <person name="Li T."/>
            <person name="Hu X."/>
            <person name="Zhang T."/>
            <person name="Song X."/>
            <person name="Zhang H."/>
            <person name="Dai N."/>
            <person name="Sheng W."/>
            <person name="Hou X."/>
            <person name="Wei L."/>
        </authorList>
    </citation>
    <scope>NUCLEOTIDE SEQUENCE</scope>
    <source>
        <strain evidence="2">KEN1</strain>
        <tissue evidence="2">Leaf</tissue>
    </source>
</reference>
<dbReference type="FunFam" id="3.30.70.270:FF:000003">
    <property type="entry name" value="Transposon Ty3-G Gag-Pol polyprotein"/>
    <property type="match status" value="1"/>
</dbReference>